<dbReference type="Gramene" id="Kaladp0048s0723.1.v1.1">
    <property type="protein sequence ID" value="Kaladp0048s0723.1.v1.1"/>
    <property type="gene ID" value="Kaladp0048s0723.v1.1"/>
</dbReference>
<proteinExistence type="predicted"/>
<evidence type="ECO:0000256" key="4">
    <source>
        <dbReference type="ARBA" id="ARBA00023163"/>
    </source>
</evidence>
<sequence>MKIYIPKLYENSNLLSKRRSNRFIIPFKSINERKKETMLDSDSGISVEIPINGIFRRNSILAYFDDPQYRRKSSGITKYGTMEVHSIVKKEDLVDYRGAKEFKPRYQMEVDRLFFIPEEVHILPGSSIMVRNNSLIGGDTLITLNRRSRVGGFFLKLF</sequence>
<dbReference type="GO" id="GO:0000428">
    <property type="term" value="C:DNA-directed RNA polymerase complex"/>
    <property type="evidence" value="ECO:0007669"/>
    <property type="project" value="UniProtKB-KW"/>
</dbReference>
<name>A0A7N0TZC4_KALFE</name>
<keyword evidence="1" id="KW-0240">DNA-directed RNA polymerase</keyword>
<dbReference type="OMA" id="RCYLRYL"/>
<keyword evidence="4" id="KW-0804">Transcription</keyword>
<keyword evidence="2" id="KW-0808">Transferase</keyword>
<organism evidence="5 6">
    <name type="scientific">Kalanchoe fedtschenkoi</name>
    <name type="common">Lavender scallops</name>
    <name type="synonym">South American air plant</name>
    <dbReference type="NCBI Taxonomy" id="63787"/>
    <lineage>
        <taxon>Eukaryota</taxon>
        <taxon>Viridiplantae</taxon>
        <taxon>Streptophyta</taxon>
        <taxon>Embryophyta</taxon>
        <taxon>Tracheophyta</taxon>
        <taxon>Spermatophyta</taxon>
        <taxon>Magnoliopsida</taxon>
        <taxon>eudicotyledons</taxon>
        <taxon>Gunneridae</taxon>
        <taxon>Pentapetalae</taxon>
        <taxon>Saxifragales</taxon>
        <taxon>Crassulaceae</taxon>
        <taxon>Kalanchoe</taxon>
    </lineage>
</organism>
<keyword evidence="6" id="KW-1185">Reference proteome</keyword>
<dbReference type="PANTHER" id="PTHR34995">
    <property type="entry name" value="DNA-DIRECTED RNA POLYMERASE SUBUNIT BETA"/>
    <property type="match status" value="1"/>
</dbReference>
<protein>
    <submittedName>
        <fullName evidence="5">Uncharacterized protein</fullName>
    </submittedName>
</protein>
<evidence type="ECO:0000256" key="2">
    <source>
        <dbReference type="ARBA" id="ARBA00022679"/>
    </source>
</evidence>
<evidence type="ECO:0000256" key="3">
    <source>
        <dbReference type="ARBA" id="ARBA00022695"/>
    </source>
</evidence>
<dbReference type="InterPro" id="IPR050254">
    <property type="entry name" value="RNA_pol_beta''_euk"/>
</dbReference>
<dbReference type="AlphaFoldDB" id="A0A7N0TZC4"/>
<dbReference type="EnsemblPlants" id="Kaladp0048s0723.1.v1.1">
    <property type="protein sequence ID" value="Kaladp0048s0723.1.v1.1"/>
    <property type="gene ID" value="Kaladp0048s0723.v1.1"/>
</dbReference>
<dbReference type="Proteomes" id="UP000594263">
    <property type="component" value="Unplaced"/>
</dbReference>
<dbReference type="GO" id="GO:0016779">
    <property type="term" value="F:nucleotidyltransferase activity"/>
    <property type="evidence" value="ECO:0007669"/>
    <property type="project" value="UniProtKB-KW"/>
</dbReference>
<evidence type="ECO:0000313" key="6">
    <source>
        <dbReference type="Proteomes" id="UP000594263"/>
    </source>
</evidence>
<evidence type="ECO:0000313" key="5">
    <source>
        <dbReference type="EnsemblPlants" id="Kaladp0048s0723.1.v1.1"/>
    </source>
</evidence>
<reference evidence="5" key="1">
    <citation type="submission" date="2021-01" db="UniProtKB">
        <authorList>
            <consortium name="EnsemblPlants"/>
        </authorList>
    </citation>
    <scope>IDENTIFICATION</scope>
</reference>
<evidence type="ECO:0000256" key="1">
    <source>
        <dbReference type="ARBA" id="ARBA00022478"/>
    </source>
</evidence>
<accession>A0A7N0TZC4</accession>
<dbReference type="PANTHER" id="PTHR34995:SF1">
    <property type="entry name" value="DNA-DIRECTED RNA POLYMERASE SUBUNIT BETA"/>
    <property type="match status" value="1"/>
</dbReference>
<keyword evidence="3" id="KW-0548">Nucleotidyltransferase</keyword>